<feature type="region of interest" description="Disordered" evidence="1">
    <location>
        <begin position="389"/>
        <end position="414"/>
    </location>
</feature>
<evidence type="ECO:0000313" key="4">
    <source>
        <dbReference type="Proteomes" id="UP000184499"/>
    </source>
</evidence>
<dbReference type="EMBL" id="KV878681">
    <property type="protein sequence ID" value="OJJ74826.1"/>
    <property type="molecule type" value="Genomic_DNA"/>
</dbReference>
<accession>A0A1L9UTD3</accession>
<reference evidence="4" key="1">
    <citation type="journal article" date="2017" name="Genome Biol.">
        <title>Comparative genomics reveals high biological diversity and specific adaptations in the industrially and medically important fungal genus Aspergillus.</title>
        <authorList>
            <person name="de Vries R.P."/>
            <person name="Riley R."/>
            <person name="Wiebenga A."/>
            <person name="Aguilar-Osorio G."/>
            <person name="Amillis S."/>
            <person name="Uchima C.A."/>
            <person name="Anderluh G."/>
            <person name="Asadollahi M."/>
            <person name="Askin M."/>
            <person name="Barry K."/>
            <person name="Battaglia E."/>
            <person name="Bayram O."/>
            <person name="Benocci T."/>
            <person name="Braus-Stromeyer S.A."/>
            <person name="Caldana C."/>
            <person name="Canovas D."/>
            <person name="Cerqueira G.C."/>
            <person name="Chen F."/>
            <person name="Chen W."/>
            <person name="Choi C."/>
            <person name="Clum A."/>
            <person name="Dos Santos R.A."/>
            <person name="Damasio A.R."/>
            <person name="Diallinas G."/>
            <person name="Emri T."/>
            <person name="Fekete E."/>
            <person name="Flipphi M."/>
            <person name="Freyberg S."/>
            <person name="Gallo A."/>
            <person name="Gournas C."/>
            <person name="Habgood R."/>
            <person name="Hainaut M."/>
            <person name="Harispe M.L."/>
            <person name="Henrissat B."/>
            <person name="Hilden K.S."/>
            <person name="Hope R."/>
            <person name="Hossain A."/>
            <person name="Karabika E."/>
            <person name="Karaffa L."/>
            <person name="Karanyi Z."/>
            <person name="Krasevec N."/>
            <person name="Kuo A."/>
            <person name="Kusch H."/>
            <person name="LaButti K."/>
            <person name="Lagendijk E.L."/>
            <person name="Lapidus A."/>
            <person name="Levasseur A."/>
            <person name="Lindquist E."/>
            <person name="Lipzen A."/>
            <person name="Logrieco A.F."/>
            <person name="MacCabe A."/>
            <person name="Maekelae M.R."/>
            <person name="Malavazi I."/>
            <person name="Melin P."/>
            <person name="Meyer V."/>
            <person name="Mielnichuk N."/>
            <person name="Miskei M."/>
            <person name="Molnar A.P."/>
            <person name="Mule G."/>
            <person name="Ngan C.Y."/>
            <person name="Orejas M."/>
            <person name="Orosz E."/>
            <person name="Ouedraogo J.P."/>
            <person name="Overkamp K.M."/>
            <person name="Park H.-S."/>
            <person name="Perrone G."/>
            <person name="Piumi F."/>
            <person name="Punt P.J."/>
            <person name="Ram A.F."/>
            <person name="Ramon A."/>
            <person name="Rauscher S."/>
            <person name="Record E."/>
            <person name="Riano-Pachon D.M."/>
            <person name="Robert V."/>
            <person name="Roehrig J."/>
            <person name="Ruller R."/>
            <person name="Salamov A."/>
            <person name="Salih N.S."/>
            <person name="Samson R.A."/>
            <person name="Sandor E."/>
            <person name="Sanguinetti M."/>
            <person name="Schuetze T."/>
            <person name="Sepcic K."/>
            <person name="Shelest E."/>
            <person name="Sherlock G."/>
            <person name="Sophianopoulou V."/>
            <person name="Squina F.M."/>
            <person name="Sun H."/>
            <person name="Susca A."/>
            <person name="Todd R.B."/>
            <person name="Tsang A."/>
            <person name="Unkles S.E."/>
            <person name="van de Wiele N."/>
            <person name="van Rossen-Uffink D."/>
            <person name="Oliveira J.V."/>
            <person name="Vesth T.C."/>
            <person name="Visser J."/>
            <person name="Yu J.-H."/>
            <person name="Zhou M."/>
            <person name="Andersen M.R."/>
            <person name="Archer D.B."/>
            <person name="Baker S.E."/>
            <person name="Benoit I."/>
            <person name="Brakhage A.A."/>
            <person name="Braus G.H."/>
            <person name="Fischer R."/>
            <person name="Frisvad J.C."/>
            <person name="Goldman G.H."/>
            <person name="Houbraken J."/>
            <person name="Oakley B."/>
            <person name="Pocsi I."/>
            <person name="Scazzocchio C."/>
            <person name="Seiboth B."/>
            <person name="vanKuyk P.A."/>
            <person name="Wortman J."/>
            <person name="Dyer P.S."/>
            <person name="Grigoriev I.V."/>
        </authorList>
    </citation>
    <scope>NUCLEOTIDE SEQUENCE [LARGE SCALE GENOMIC DNA]</scope>
    <source>
        <strain evidence="4">CBS 101740 / IMI 381727 / IBT 21946</strain>
    </source>
</reference>
<dbReference type="STRING" id="767769.A0A1L9UTD3"/>
<dbReference type="AlphaFoldDB" id="A0A1L9UTD3"/>
<dbReference type="RefSeq" id="XP_067482074.1">
    <property type="nucleotide sequence ID" value="XM_067625624.1"/>
</dbReference>
<protein>
    <submittedName>
        <fullName evidence="3">Uncharacterized protein</fullName>
    </submittedName>
</protein>
<sequence length="414" mass="46711">MGTILLLGTALQAAWNARPVSWKIIAALKTSGAKYRIQDRMVWTTAYKRMETTDKNTVQAFKKLFLPQKSITEELSEHQRLFATALDKWKRLPCLWYLEKCLTNLAGYQFPVPFVEQLEDIKRYMSGMRMEKHELESEELLYKALYWAGINHIVENIGPLVSRCMKDFLDDSQLSQKSANGPSKIPEAFLLGLPKNAIKGLSASDLSDLVAMDLEVQRGSYDDEELSSKSGPQRLGLRPGYLATADLLSLVKDLIQFGSKCTQYHRLVNDGREIPYATGVRVVDLMFEVNSVVMRLAAIKDWDHDSIVFQRTVRYLSTIRIPRINDIDSACWKELTLIGMSRETANVQSSLSGQLDSMHTRLVNDVQVSLSALIREEIRNAVAQTLPTQVRGTSGSQAGQVSYKVAEPRSENRT</sequence>
<feature type="compositionally biased region" description="Polar residues" evidence="1">
    <location>
        <begin position="389"/>
        <end position="400"/>
    </location>
</feature>
<proteinExistence type="predicted"/>
<dbReference type="VEuPathDB" id="FungiDB:ASPBRDRAFT_463652"/>
<organism evidence="3 4">
    <name type="scientific">Aspergillus brasiliensis (strain CBS 101740 / IMI 381727 / IBT 21946)</name>
    <dbReference type="NCBI Taxonomy" id="767769"/>
    <lineage>
        <taxon>Eukaryota</taxon>
        <taxon>Fungi</taxon>
        <taxon>Dikarya</taxon>
        <taxon>Ascomycota</taxon>
        <taxon>Pezizomycotina</taxon>
        <taxon>Eurotiomycetes</taxon>
        <taxon>Eurotiomycetidae</taxon>
        <taxon>Eurotiales</taxon>
        <taxon>Aspergillaceae</taxon>
        <taxon>Aspergillus</taxon>
        <taxon>Aspergillus subgen. Circumdati</taxon>
    </lineage>
</organism>
<evidence type="ECO:0000313" key="3">
    <source>
        <dbReference type="EMBL" id="OJJ74826.1"/>
    </source>
</evidence>
<dbReference type="GeneID" id="93578112"/>
<feature type="chain" id="PRO_5012928276" evidence="2">
    <location>
        <begin position="17"/>
        <end position="414"/>
    </location>
</feature>
<dbReference type="OrthoDB" id="1577640at2759"/>
<name>A0A1L9UTD3_ASPBC</name>
<keyword evidence="4" id="KW-1185">Reference proteome</keyword>
<evidence type="ECO:0000256" key="2">
    <source>
        <dbReference type="SAM" id="SignalP"/>
    </source>
</evidence>
<evidence type="ECO:0000256" key="1">
    <source>
        <dbReference type="SAM" id="MobiDB-lite"/>
    </source>
</evidence>
<keyword evidence="2" id="KW-0732">Signal</keyword>
<dbReference type="Proteomes" id="UP000184499">
    <property type="component" value="Unassembled WGS sequence"/>
</dbReference>
<feature type="signal peptide" evidence="2">
    <location>
        <begin position="1"/>
        <end position="16"/>
    </location>
</feature>
<gene>
    <name evidence="3" type="ORF">ASPBRDRAFT_463652</name>
</gene>